<dbReference type="AlphaFoldDB" id="A0A2W1D964"/>
<dbReference type="Proteomes" id="UP000245464">
    <property type="component" value="Chromosome 1"/>
</dbReference>
<reference evidence="4" key="2">
    <citation type="submission" date="2021-05" db="EMBL/GenBank/DDBJ databases">
        <authorList>
            <person name="Moolhuijzen P.M."/>
            <person name="Moffat C.S."/>
        </authorList>
    </citation>
    <scope>NUCLEOTIDE SEQUENCE</scope>
    <source>
        <strain evidence="4">86-124</strain>
    </source>
</reference>
<name>A0A2W1D964_9PLEO</name>
<feature type="transmembrane region" description="Helical" evidence="2">
    <location>
        <begin position="47"/>
        <end position="65"/>
    </location>
</feature>
<reference evidence="6" key="4">
    <citation type="journal article" date="2022" name="Microb. Genom.">
        <title>A global pangenome for the wheat fungal pathogen Pyrenophora tritici-repentis and prediction of effector protein structural homology.</title>
        <authorList>
            <person name="Moolhuijzen P.M."/>
            <person name="See P.T."/>
            <person name="Shi G."/>
            <person name="Powell H.R."/>
            <person name="Cockram J."/>
            <person name="Jorgensen L.N."/>
            <person name="Benslimane H."/>
            <person name="Strelkov S.E."/>
            <person name="Turner J."/>
            <person name="Liu Z."/>
            <person name="Moffat C.S."/>
        </authorList>
    </citation>
    <scope>NUCLEOTIDE SEQUENCE [LARGE SCALE GENOMIC DNA]</scope>
</reference>
<keyword evidence="2" id="KW-0472">Membrane</keyword>
<dbReference type="EMBL" id="NRDI02000009">
    <property type="protein sequence ID" value="KAI1513446.1"/>
    <property type="molecule type" value="Genomic_DNA"/>
</dbReference>
<reference evidence="4" key="3">
    <citation type="journal article" date="2022" name="bioRxiv">
        <title>A global pangenome for the wheat fungal pathogen Pyrenophora tritici-repentis and prediction of effector protein structural homology.</title>
        <authorList>
            <person name="Moolhuijzen P."/>
            <person name="See P.T."/>
            <person name="Shi G."/>
            <person name="Powell H.R."/>
            <person name="Cockram J."/>
            <person name="Jorgensen L.N."/>
            <person name="Benslimane H."/>
            <person name="Strelkov S.E."/>
            <person name="Turner J."/>
            <person name="Liu Z."/>
            <person name="Moffat C.S."/>
        </authorList>
    </citation>
    <scope>NUCLEOTIDE SEQUENCE</scope>
    <source>
        <strain evidence="4">86-124</strain>
    </source>
</reference>
<evidence type="ECO:0000313" key="3">
    <source>
        <dbReference type="EMBL" id="KAF7577508.1"/>
    </source>
</evidence>
<keyword evidence="2" id="KW-0812">Transmembrane</keyword>
<evidence type="ECO:0000256" key="2">
    <source>
        <dbReference type="SAM" id="Phobius"/>
    </source>
</evidence>
<protein>
    <submittedName>
        <fullName evidence="4">Uncharacterized protein</fullName>
    </submittedName>
</protein>
<evidence type="ECO:0000313" key="6">
    <source>
        <dbReference type="Proteomes" id="UP000249757"/>
    </source>
</evidence>
<evidence type="ECO:0000313" key="5">
    <source>
        <dbReference type="Proteomes" id="UP000245464"/>
    </source>
</evidence>
<reference evidence="3 5" key="1">
    <citation type="journal article" date="2018" name="BMC Genomics">
        <title>Comparative genomics of the wheat fungal pathogen Pyrenophora tritici-repentis reveals chromosomal variations and genome plasticity.</title>
        <authorList>
            <person name="Moolhuijzen P."/>
            <person name="See P.T."/>
            <person name="Hane J.K."/>
            <person name="Shi G."/>
            <person name="Liu Z."/>
            <person name="Oliver R.P."/>
            <person name="Moffat C.S."/>
        </authorList>
    </citation>
    <scope>NUCLEOTIDE SEQUENCE [LARGE SCALE GENOMIC DNA]</scope>
    <source>
        <strain evidence="3">M4</strain>
    </source>
</reference>
<evidence type="ECO:0000256" key="1">
    <source>
        <dbReference type="SAM" id="MobiDB-lite"/>
    </source>
</evidence>
<gene>
    <name evidence="4" type="ORF">Ptr86124_007348</name>
    <name evidence="3" type="ORF">PtrM4_017480</name>
</gene>
<proteinExistence type="predicted"/>
<keyword evidence="2" id="KW-1133">Transmembrane helix</keyword>
<feature type="compositionally biased region" description="Polar residues" evidence="1">
    <location>
        <begin position="25"/>
        <end position="39"/>
    </location>
</feature>
<organism evidence="4 6">
    <name type="scientific">Pyrenophora tritici-repentis</name>
    <dbReference type="NCBI Taxonomy" id="45151"/>
    <lineage>
        <taxon>Eukaryota</taxon>
        <taxon>Fungi</taxon>
        <taxon>Dikarya</taxon>
        <taxon>Ascomycota</taxon>
        <taxon>Pezizomycotina</taxon>
        <taxon>Dothideomycetes</taxon>
        <taxon>Pleosporomycetidae</taxon>
        <taxon>Pleosporales</taxon>
        <taxon>Pleosporineae</taxon>
        <taxon>Pleosporaceae</taxon>
        <taxon>Pyrenophora</taxon>
    </lineage>
</organism>
<dbReference type="Proteomes" id="UP000249757">
    <property type="component" value="Unassembled WGS sequence"/>
</dbReference>
<evidence type="ECO:0000313" key="4">
    <source>
        <dbReference type="EMBL" id="KAI1513446.1"/>
    </source>
</evidence>
<sequence>MLSFVSVSGNENPGHHVHFTEDDASPSSRRLTSKLNMQSNESDENTLAIHILFHALAIITAIASLKTLQLAV</sequence>
<keyword evidence="6" id="KW-1185">Reference proteome</keyword>
<feature type="compositionally biased region" description="Polar residues" evidence="1">
    <location>
        <begin position="1"/>
        <end position="11"/>
    </location>
</feature>
<comment type="caution">
    <text evidence="4">The sequence shown here is derived from an EMBL/GenBank/DDBJ whole genome shotgun (WGS) entry which is preliminary data.</text>
</comment>
<accession>A0A2W1D964</accession>
<feature type="region of interest" description="Disordered" evidence="1">
    <location>
        <begin position="1"/>
        <end position="39"/>
    </location>
</feature>
<dbReference type="EMBL" id="NQIK02000001">
    <property type="protein sequence ID" value="KAF7577508.1"/>
    <property type="molecule type" value="Genomic_DNA"/>
</dbReference>